<proteinExistence type="predicted"/>
<dbReference type="EMBL" id="JH711590">
    <property type="protein sequence ID" value="EIW75024.1"/>
    <property type="molecule type" value="Genomic_DNA"/>
</dbReference>
<evidence type="ECO:0000313" key="2">
    <source>
        <dbReference type="Proteomes" id="UP000053558"/>
    </source>
</evidence>
<comment type="caution">
    <text evidence="1">The sequence shown here is derived from an EMBL/GenBank/DDBJ whole genome shotgun (WGS) entry which is preliminary data.</text>
</comment>
<gene>
    <name evidence="1" type="ORF">CONPUDRAFT_140350</name>
</gene>
<dbReference type="RefSeq" id="XP_007775070.1">
    <property type="nucleotide sequence ID" value="XM_007776880.1"/>
</dbReference>
<dbReference type="Gene3D" id="3.80.10.10">
    <property type="entry name" value="Ribonuclease Inhibitor"/>
    <property type="match status" value="1"/>
</dbReference>
<dbReference type="InterPro" id="IPR032675">
    <property type="entry name" value="LRR_dom_sf"/>
</dbReference>
<organism evidence="1 2">
    <name type="scientific">Coniophora puteana (strain RWD-64-598)</name>
    <name type="common">Brown rot fungus</name>
    <dbReference type="NCBI Taxonomy" id="741705"/>
    <lineage>
        <taxon>Eukaryota</taxon>
        <taxon>Fungi</taxon>
        <taxon>Dikarya</taxon>
        <taxon>Basidiomycota</taxon>
        <taxon>Agaricomycotina</taxon>
        <taxon>Agaricomycetes</taxon>
        <taxon>Agaricomycetidae</taxon>
        <taxon>Boletales</taxon>
        <taxon>Coniophorineae</taxon>
        <taxon>Coniophoraceae</taxon>
        <taxon>Coniophora</taxon>
    </lineage>
</organism>
<dbReference type="OrthoDB" id="3365698at2759"/>
<name>A0A5M3M826_CONPW</name>
<dbReference type="Proteomes" id="UP000053558">
    <property type="component" value="Unassembled WGS sequence"/>
</dbReference>
<accession>A0A5M3M826</accession>
<evidence type="ECO:0008006" key="3">
    <source>
        <dbReference type="Google" id="ProtNLM"/>
    </source>
</evidence>
<keyword evidence="2" id="KW-1185">Reference proteome</keyword>
<dbReference type="KEGG" id="cput:CONPUDRAFT_140350"/>
<evidence type="ECO:0000313" key="1">
    <source>
        <dbReference type="EMBL" id="EIW75024.1"/>
    </source>
</evidence>
<sequence>MVFDELSRYDPRPIHNTWLVHKCCGPPLWIDATYVCRHWRSTALSCPSLWATFSLCSIDCQREYCSRWGKMVLERAGEKVPLHVHVDFSHVRPGSQAYETLVRNLGRLREMWIDEALTSDLRAMMASSADDLQSSPLMMIESLRVEFQMFDYEQERSTARSTLPFPPNQCPRLRSLSVRTKLVDPDWQSIVALSTNLVSFEFRGILTRFVPGYPDMLRALNSMTALKELRLQPTLAVDPAWDEHKEVIAYLPDLTSLTIITNVNVCLSLLPRLRFDRSKAEISLQLTSPNLESADVEEALTKHVLQRLVALCRDFDDIRRSGENIHQEATSLTGEQEHPDSGSDPLNDIDMTLHSPSFTVLLDKPTRSIGLTIDLSPIHNNRYHHSTTRSIPAFAGLKLTYHARQQHADSAISALVQGLPSFFAYTQTIIAISSAPWPDDLCDVLLGHAPAMRTLQLSGLTREGSRSIFAYLTPRSHNAKDGESHNVLPCPKLRQVTIEGYSVVDGWRDDEGYEDVGEQIWFFAPLIKCIAARRLLGCRIERIVLGVECDVEVYDVDDLRDFLNLEVDWLPHLNLR</sequence>
<dbReference type="AlphaFoldDB" id="A0A5M3M826"/>
<protein>
    <recommendedName>
        <fullName evidence="3">F-box domain-containing protein</fullName>
    </recommendedName>
</protein>
<reference evidence="2" key="1">
    <citation type="journal article" date="2012" name="Science">
        <title>The Paleozoic origin of enzymatic lignin decomposition reconstructed from 31 fungal genomes.</title>
        <authorList>
            <person name="Floudas D."/>
            <person name="Binder M."/>
            <person name="Riley R."/>
            <person name="Barry K."/>
            <person name="Blanchette R.A."/>
            <person name="Henrissat B."/>
            <person name="Martinez A.T."/>
            <person name="Otillar R."/>
            <person name="Spatafora J.W."/>
            <person name="Yadav J.S."/>
            <person name="Aerts A."/>
            <person name="Benoit I."/>
            <person name="Boyd A."/>
            <person name="Carlson A."/>
            <person name="Copeland A."/>
            <person name="Coutinho P.M."/>
            <person name="de Vries R.P."/>
            <person name="Ferreira P."/>
            <person name="Findley K."/>
            <person name="Foster B."/>
            <person name="Gaskell J."/>
            <person name="Glotzer D."/>
            <person name="Gorecki P."/>
            <person name="Heitman J."/>
            <person name="Hesse C."/>
            <person name="Hori C."/>
            <person name="Igarashi K."/>
            <person name="Jurgens J.A."/>
            <person name="Kallen N."/>
            <person name="Kersten P."/>
            <person name="Kohler A."/>
            <person name="Kuees U."/>
            <person name="Kumar T.K.A."/>
            <person name="Kuo A."/>
            <person name="LaButti K."/>
            <person name="Larrondo L.F."/>
            <person name="Lindquist E."/>
            <person name="Ling A."/>
            <person name="Lombard V."/>
            <person name="Lucas S."/>
            <person name="Lundell T."/>
            <person name="Martin R."/>
            <person name="McLaughlin D.J."/>
            <person name="Morgenstern I."/>
            <person name="Morin E."/>
            <person name="Murat C."/>
            <person name="Nagy L.G."/>
            <person name="Nolan M."/>
            <person name="Ohm R.A."/>
            <person name="Patyshakuliyeva A."/>
            <person name="Rokas A."/>
            <person name="Ruiz-Duenas F.J."/>
            <person name="Sabat G."/>
            <person name="Salamov A."/>
            <person name="Samejima M."/>
            <person name="Schmutz J."/>
            <person name="Slot J.C."/>
            <person name="St John F."/>
            <person name="Stenlid J."/>
            <person name="Sun H."/>
            <person name="Sun S."/>
            <person name="Syed K."/>
            <person name="Tsang A."/>
            <person name="Wiebenga A."/>
            <person name="Young D."/>
            <person name="Pisabarro A."/>
            <person name="Eastwood D.C."/>
            <person name="Martin F."/>
            <person name="Cullen D."/>
            <person name="Grigoriev I.V."/>
            <person name="Hibbett D.S."/>
        </authorList>
    </citation>
    <scope>NUCLEOTIDE SEQUENCE [LARGE SCALE GENOMIC DNA]</scope>
    <source>
        <strain evidence="2">RWD-64-598 SS2</strain>
    </source>
</reference>
<dbReference type="GeneID" id="19201503"/>